<sequence>MLERVRSKTVHHKRLSGLLTKSTMAVSGIHKNFDLKIMTNVQEIQQENGCDEETALMCYGYSTKALQCIFQRLLTFMSKYKMWPQSLVITLVHTRQELTEKFGEDTETQSQILKIIGRILIHEYVSPMFKDQREMDEEYLNQSEDPLSANDRANLKLISKYLEMAAEGCGAFPDNNTTEEVLKEILWDTWVSLRDLFDEISRPRAVDERHITLDSAMMPQKLWMTPSNLCTAQELLLRHLVNMGLAENDPLKSTLTALPDINTIRCEENRKSLWFTTIYELGLLPTPNAQSSGCMTPAAQMVFSQVKAQMVTLLANSSVDTVRDLVSMPITPQMEERFHQESLHASDPVFVFSRNSWQTLSNDSDPDSVMSSTTSGEKSKGSTRGSVESAVEEDTTIAGKTLLEIQESLRNGLTQLHSAGCFGTGEEYQMLVDELAKDILSMPLKRERIEDMQFSLREVKAKMDALRIEKRQLAVYSTNSSSEQCVVPKKKKKSLMSKSAKHPYGYIKMSASNLIDMGIITHISGLGSMPKSKRLKCKIYSDEMGVYVFKLSWLPKGFQYKKTGVEVRMEDLLRSCIDSTRMEASSGPIRYRTDLMLQFLKAEFLTHTDRESNQ</sequence>
<dbReference type="Pfam" id="PF03836">
    <property type="entry name" value="RasGAP_C"/>
    <property type="match status" value="1"/>
</dbReference>
<dbReference type="Proteomes" id="UP000054560">
    <property type="component" value="Unassembled WGS sequence"/>
</dbReference>
<evidence type="ECO:0000313" key="3">
    <source>
        <dbReference type="EMBL" id="KNC77499.1"/>
    </source>
</evidence>
<dbReference type="EMBL" id="KQ242714">
    <property type="protein sequence ID" value="KNC77499.1"/>
    <property type="molecule type" value="Genomic_DNA"/>
</dbReference>
<dbReference type="AlphaFoldDB" id="A0A0L0FL40"/>
<evidence type="ECO:0000256" key="1">
    <source>
        <dbReference type="SAM" id="MobiDB-lite"/>
    </source>
</evidence>
<proteinExistence type="predicted"/>
<dbReference type="STRING" id="667725.A0A0L0FL40"/>
<dbReference type="PANTHER" id="PTHR14149:SF14">
    <property type="entry name" value="CALPONIN-HOMOLOGY (CH) DOMAIN-CONTAINING PROTEIN"/>
    <property type="match status" value="1"/>
</dbReference>
<protein>
    <recommendedName>
        <fullName evidence="2">RasGAP protein C-terminal domain-containing protein</fullName>
    </recommendedName>
</protein>
<keyword evidence="4" id="KW-1185">Reference proteome</keyword>
<dbReference type="PANTHER" id="PTHR14149">
    <property type="entry name" value="RAS GTPASE-ACTIVATING PROTEIN WITH IQ MOTIF"/>
    <property type="match status" value="1"/>
</dbReference>
<dbReference type="RefSeq" id="XP_014151401.1">
    <property type="nucleotide sequence ID" value="XM_014295926.1"/>
</dbReference>
<accession>A0A0L0FL40</accession>
<feature type="region of interest" description="Disordered" evidence="1">
    <location>
        <begin position="361"/>
        <end position="393"/>
    </location>
</feature>
<organism evidence="3 4">
    <name type="scientific">Sphaeroforma arctica JP610</name>
    <dbReference type="NCBI Taxonomy" id="667725"/>
    <lineage>
        <taxon>Eukaryota</taxon>
        <taxon>Ichthyosporea</taxon>
        <taxon>Ichthyophonida</taxon>
        <taxon>Sphaeroforma</taxon>
    </lineage>
</organism>
<dbReference type="GO" id="GO:0051015">
    <property type="term" value="F:actin filament binding"/>
    <property type="evidence" value="ECO:0007669"/>
    <property type="project" value="TreeGrafter"/>
</dbReference>
<evidence type="ECO:0000259" key="2">
    <source>
        <dbReference type="Pfam" id="PF03836"/>
    </source>
</evidence>
<evidence type="ECO:0000313" key="4">
    <source>
        <dbReference type="Proteomes" id="UP000054560"/>
    </source>
</evidence>
<dbReference type="Gene3D" id="1.10.506.10">
    <property type="entry name" value="GTPase Activation - p120gap, domain 1"/>
    <property type="match status" value="1"/>
</dbReference>
<dbReference type="GeneID" id="25910546"/>
<dbReference type="SUPFAM" id="SSF143885">
    <property type="entry name" value="RGC domain-like"/>
    <property type="match status" value="1"/>
</dbReference>
<name>A0A0L0FL40_9EUKA</name>
<dbReference type="GO" id="GO:0005096">
    <property type="term" value="F:GTPase activator activity"/>
    <property type="evidence" value="ECO:0007669"/>
    <property type="project" value="TreeGrafter"/>
</dbReference>
<dbReference type="InterPro" id="IPR000593">
    <property type="entry name" value="RasGAP_C"/>
</dbReference>
<feature type="compositionally biased region" description="Low complexity" evidence="1">
    <location>
        <begin position="371"/>
        <end position="386"/>
    </location>
</feature>
<dbReference type="InterPro" id="IPR008936">
    <property type="entry name" value="Rho_GTPase_activation_prot"/>
</dbReference>
<dbReference type="GO" id="GO:0005938">
    <property type="term" value="C:cell cortex"/>
    <property type="evidence" value="ECO:0007669"/>
    <property type="project" value="TreeGrafter"/>
</dbReference>
<gene>
    <name evidence="3" type="ORF">SARC_10042</name>
</gene>
<dbReference type="GO" id="GO:0005516">
    <property type="term" value="F:calmodulin binding"/>
    <property type="evidence" value="ECO:0007669"/>
    <property type="project" value="TreeGrafter"/>
</dbReference>
<dbReference type="GO" id="GO:1903479">
    <property type="term" value="P:mitotic actomyosin contractile ring assembly actin filament organization"/>
    <property type="evidence" value="ECO:0007669"/>
    <property type="project" value="TreeGrafter"/>
</dbReference>
<dbReference type="SUPFAM" id="SSF48350">
    <property type="entry name" value="GTPase activation domain, GAP"/>
    <property type="match status" value="1"/>
</dbReference>
<feature type="domain" description="RasGAP protein C-terminal" evidence="2">
    <location>
        <begin position="405"/>
        <end position="526"/>
    </location>
</feature>
<reference evidence="3 4" key="1">
    <citation type="submission" date="2011-02" db="EMBL/GenBank/DDBJ databases">
        <title>The Genome Sequence of Sphaeroforma arctica JP610.</title>
        <authorList>
            <consortium name="The Broad Institute Genome Sequencing Platform"/>
            <person name="Russ C."/>
            <person name="Cuomo C."/>
            <person name="Young S.K."/>
            <person name="Zeng Q."/>
            <person name="Gargeya S."/>
            <person name="Alvarado L."/>
            <person name="Berlin A."/>
            <person name="Chapman S.B."/>
            <person name="Chen Z."/>
            <person name="Freedman E."/>
            <person name="Gellesch M."/>
            <person name="Goldberg J."/>
            <person name="Griggs A."/>
            <person name="Gujja S."/>
            <person name="Heilman E."/>
            <person name="Heiman D."/>
            <person name="Howarth C."/>
            <person name="Mehta T."/>
            <person name="Neiman D."/>
            <person name="Pearson M."/>
            <person name="Roberts A."/>
            <person name="Saif S."/>
            <person name="Shea T."/>
            <person name="Shenoy N."/>
            <person name="Sisk P."/>
            <person name="Stolte C."/>
            <person name="Sykes S."/>
            <person name="White J."/>
            <person name="Yandava C."/>
            <person name="Burger G."/>
            <person name="Gray M.W."/>
            <person name="Holland P.W.H."/>
            <person name="King N."/>
            <person name="Lang F.B.F."/>
            <person name="Roger A.J."/>
            <person name="Ruiz-Trillo I."/>
            <person name="Haas B."/>
            <person name="Nusbaum C."/>
            <person name="Birren B."/>
        </authorList>
    </citation>
    <scope>NUCLEOTIDE SEQUENCE [LARGE SCALE GENOMIC DNA]</scope>
    <source>
        <strain evidence="3 4">JP610</strain>
    </source>
</reference>